<dbReference type="GO" id="GO:0006886">
    <property type="term" value="P:intracellular protein transport"/>
    <property type="evidence" value="ECO:0007669"/>
    <property type="project" value="InterPro"/>
</dbReference>
<evidence type="ECO:0000256" key="4">
    <source>
        <dbReference type="ARBA" id="ARBA00022927"/>
    </source>
</evidence>
<dbReference type="OrthoDB" id="10254310at2759"/>
<feature type="compositionally biased region" description="Polar residues" evidence="6">
    <location>
        <begin position="362"/>
        <end position="371"/>
    </location>
</feature>
<accession>A0A1E4TTQ0</accession>
<feature type="compositionally biased region" description="Basic and acidic residues" evidence="6">
    <location>
        <begin position="311"/>
        <end position="340"/>
    </location>
</feature>
<protein>
    <recommendedName>
        <fullName evidence="7">Clathrin/coatomer adaptor adaptin-like N-terminal domain-containing protein</fullName>
    </recommendedName>
</protein>
<feature type="compositionally biased region" description="Low complexity" evidence="6">
    <location>
        <begin position="291"/>
        <end position="310"/>
    </location>
</feature>
<feature type="non-terminal residue" evidence="8">
    <location>
        <position position="1"/>
    </location>
</feature>
<comment type="subcellular location">
    <subcellularLocation>
        <location evidence="1">Endomembrane system</location>
    </subcellularLocation>
</comment>
<evidence type="ECO:0000256" key="3">
    <source>
        <dbReference type="ARBA" id="ARBA00022448"/>
    </source>
</evidence>
<dbReference type="STRING" id="669874.A0A1E4TTQ0"/>
<comment type="similarity">
    <text evidence="2">Belongs to the adaptor complexes large subunit family.</text>
</comment>
<dbReference type="GO" id="GO:0030117">
    <property type="term" value="C:membrane coat"/>
    <property type="evidence" value="ECO:0007669"/>
    <property type="project" value="InterPro"/>
</dbReference>
<dbReference type="GO" id="GO:0016192">
    <property type="term" value="P:vesicle-mediated transport"/>
    <property type="evidence" value="ECO:0007669"/>
    <property type="project" value="InterPro"/>
</dbReference>
<evidence type="ECO:0000256" key="5">
    <source>
        <dbReference type="ARBA" id="ARBA00023136"/>
    </source>
</evidence>
<dbReference type="GO" id="GO:0012505">
    <property type="term" value="C:endomembrane system"/>
    <property type="evidence" value="ECO:0007669"/>
    <property type="project" value="UniProtKB-SubCell"/>
</dbReference>
<dbReference type="Gene3D" id="1.25.10.10">
    <property type="entry name" value="Leucine-rich Repeat Variant"/>
    <property type="match status" value="1"/>
</dbReference>
<dbReference type="InterPro" id="IPR002553">
    <property type="entry name" value="Clathrin/coatomer_adapt-like_N"/>
</dbReference>
<evidence type="ECO:0000256" key="1">
    <source>
        <dbReference type="ARBA" id="ARBA00004308"/>
    </source>
</evidence>
<name>A0A1E4TTQ0_PACTA</name>
<sequence length="390" mass="44064">FFCKYDDPIYVKDTKLEIIYLLADENNLDIVLTEFEEYATEVDLQMARKAIRAIGNLAVKIESTAGDCVEVLNNLIQDGISYIVQESAIVLKNILRKYPGKFNDSILLLISRIELIDEPDSKAAAIWIIGQYCDSIENSHLLLDDFSINLKDDPVDVQLCFLTAVVKLYVMLPLKSSDLLGRTLKMCTEETDNPDLRERGFYYWRLLSRDLETAKSIIRCDIPAISTDSDKIDQSILEELELNIGTLASIYLKPVQQLFRLSRTKALPESPALQRRENNILNSNAPKKKTQQQQRPKNGSISTSSSTPLSERSETHSSFSDKYHDSTSGRNSDLSRDPESTRTVNSDIVDDLKSDFDKKLGHTNTSHSTGSGHALGRKLSMSFRKFKKHS</sequence>
<keyword evidence="5" id="KW-0472">Membrane</keyword>
<feature type="compositionally biased region" description="Basic and acidic residues" evidence="6">
    <location>
        <begin position="350"/>
        <end position="360"/>
    </location>
</feature>
<dbReference type="InterPro" id="IPR016024">
    <property type="entry name" value="ARM-type_fold"/>
</dbReference>
<organism evidence="8 9">
    <name type="scientific">Pachysolen tannophilus NRRL Y-2460</name>
    <dbReference type="NCBI Taxonomy" id="669874"/>
    <lineage>
        <taxon>Eukaryota</taxon>
        <taxon>Fungi</taxon>
        <taxon>Dikarya</taxon>
        <taxon>Ascomycota</taxon>
        <taxon>Saccharomycotina</taxon>
        <taxon>Pichiomycetes</taxon>
        <taxon>Pachysolenaceae</taxon>
        <taxon>Pachysolen</taxon>
    </lineage>
</organism>
<dbReference type="InterPro" id="IPR011989">
    <property type="entry name" value="ARM-like"/>
</dbReference>
<dbReference type="AlphaFoldDB" id="A0A1E4TTQ0"/>
<dbReference type="EMBL" id="KV454014">
    <property type="protein sequence ID" value="ODV95125.1"/>
    <property type="molecule type" value="Genomic_DNA"/>
</dbReference>
<dbReference type="Proteomes" id="UP000094236">
    <property type="component" value="Unassembled WGS sequence"/>
</dbReference>
<feature type="region of interest" description="Disordered" evidence="6">
    <location>
        <begin position="269"/>
        <end position="390"/>
    </location>
</feature>
<reference evidence="9" key="1">
    <citation type="submission" date="2016-05" db="EMBL/GenBank/DDBJ databases">
        <title>Comparative genomics of biotechnologically important yeasts.</title>
        <authorList>
            <consortium name="DOE Joint Genome Institute"/>
            <person name="Riley R."/>
            <person name="Haridas S."/>
            <person name="Wolfe K.H."/>
            <person name="Lopes M.R."/>
            <person name="Hittinger C.T."/>
            <person name="Goker M."/>
            <person name="Salamov A."/>
            <person name="Wisecaver J."/>
            <person name="Long T.M."/>
            <person name="Aerts A.L."/>
            <person name="Barry K."/>
            <person name="Choi C."/>
            <person name="Clum A."/>
            <person name="Coughlan A.Y."/>
            <person name="Deshpande S."/>
            <person name="Douglass A.P."/>
            <person name="Hanson S.J."/>
            <person name="Klenk H.-P."/>
            <person name="Labutti K."/>
            <person name="Lapidus A."/>
            <person name="Lindquist E."/>
            <person name="Lipzen A."/>
            <person name="Meier-Kolthoff J.P."/>
            <person name="Ohm R.A."/>
            <person name="Otillar R.P."/>
            <person name="Pangilinan J."/>
            <person name="Peng Y."/>
            <person name="Rokas A."/>
            <person name="Rosa C.A."/>
            <person name="Scheuner C."/>
            <person name="Sibirny A.A."/>
            <person name="Slot J.C."/>
            <person name="Stielow J.B."/>
            <person name="Sun H."/>
            <person name="Kurtzman C.P."/>
            <person name="Blackwell M."/>
            <person name="Grigoriev I.V."/>
            <person name="Jeffries T.W."/>
        </authorList>
    </citation>
    <scope>NUCLEOTIDE SEQUENCE [LARGE SCALE GENOMIC DNA]</scope>
    <source>
        <strain evidence="9">NRRL Y-2460</strain>
    </source>
</reference>
<evidence type="ECO:0000256" key="2">
    <source>
        <dbReference type="ARBA" id="ARBA00006613"/>
    </source>
</evidence>
<evidence type="ECO:0000259" key="7">
    <source>
        <dbReference type="Pfam" id="PF01602"/>
    </source>
</evidence>
<proteinExistence type="inferred from homology"/>
<keyword evidence="9" id="KW-1185">Reference proteome</keyword>
<dbReference type="Pfam" id="PF01602">
    <property type="entry name" value="Adaptin_N"/>
    <property type="match status" value="1"/>
</dbReference>
<keyword evidence="4" id="KW-0653">Protein transport</keyword>
<evidence type="ECO:0000313" key="9">
    <source>
        <dbReference type="Proteomes" id="UP000094236"/>
    </source>
</evidence>
<dbReference type="SUPFAM" id="SSF48371">
    <property type="entry name" value="ARM repeat"/>
    <property type="match status" value="1"/>
</dbReference>
<evidence type="ECO:0000256" key="6">
    <source>
        <dbReference type="SAM" id="MobiDB-lite"/>
    </source>
</evidence>
<dbReference type="InterPro" id="IPR026739">
    <property type="entry name" value="AP_beta"/>
</dbReference>
<keyword evidence="3" id="KW-0813">Transport</keyword>
<feature type="domain" description="Clathrin/coatomer adaptor adaptin-like N-terminal" evidence="7">
    <location>
        <begin position="1"/>
        <end position="209"/>
    </location>
</feature>
<evidence type="ECO:0000313" key="8">
    <source>
        <dbReference type="EMBL" id="ODV95125.1"/>
    </source>
</evidence>
<dbReference type="PANTHER" id="PTHR11134">
    <property type="entry name" value="ADAPTOR COMPLEX SUBUNIT BETA FAMILY MEMBER"/>
    <property type="match status" value="1"/>
</dbReference>
<gene>
    <name evidence="8" type="ORF">PACTADRAFT_49873</name>
</gene>